<keyword evidence="1" id="KW-0853">WD repeat</keyword>
<dbReference type="SMART" id="SM00320">
    <property type="entry name" value="WD40"/>
    <property type="match status" value="2"/>
</dbReference>
<evidence type="ECO:0000256" key="1">
    <source>
        <dbReference type="PROSITE-ProRule" id="PRU00221"/>
    </source>
</evidence>
<keyword evidence="3" id="KW-1185">Reference proteome</keyword>
<dbReference type="Proteomes" id="UP000077202">
    <property type="component" value="Unassembled WGS sequence"/>
</dbReference>
<dbReference type="InterPro" id="IPR036322">
    <property type="entry name" value="WD40_repeat_dom_sf"/>
</dbReference>
<dbReference type="PANTHER" id="PTHR45296:SF1">
    <property type="entry name" value="TRANSDUCIN_WD40 REPEAT-LIKE SUPERFAMILY PROTEIN"/>
    <property type="match status" value="1"/>
</dbReference>
<evidence type="ECO:0000313" key="2">
    <source>
        <dbReference type="EMBL" id="OAE32034.1"/>
    </source>
</evidence>
<organism evidence="2 3">
    <name type="scientific">Marchantia polymorpha subsp. ruderalis</name>
    <dbReference type="NCBI Taxonomy" id="1480154"/>
    <lineage>
        <taxon>Eukaryota</taxon>
        <taxon>Viridiplantae</taxon>
        <taxon>Streptophyta</taxon>
        <taxon>Embryophyta</taxon>
        <taxon>Marchantiophyta</taxon>
        <taxon>Marchantiopsida</taxon>
        <taxon>Marchantiidae</taxon>
        <taxon>Marchantiales</taxon>
        <taxon>Marchantiaceae</taxon>
        <taxon>Marchantia</taxon>
    </lineage>
</organism>
<dbReference type="EMBL" id="LVLJ01000898">
    <property type="protein sequence ID" value="OAE32034.1"/>
    <property type="molecule type" value="Genomic_DNA"/>
</dbReference>
<dbReference type="AlphaFoldDB" id="A0A176WGL7"/>
<feature type="repeat" description="WD" evidence="1">
    <location>
        <begin position="282"/>
        <end position="311"/>
    </location>
</feature>
<dbReference type="SUPFAM" id="SSF50978">
    <property type="entry name" value="WD40 repeat-like"/>
    <property type="match status" value="1"/>
</dbReference>
<dbReference type="Pfam" id="PF00400">
    <property type="entry name" value="WD40"/>
    <property type="match status" value="1"/>
</dbReference>
<comment type="caution">
    <text evidence="2">The sequence shown here is derived from an EMBL/GenBank/DDBJ whole genome shotgun (WGS) entry which is preliminary data.</text>
</comment>
<dbReference type="PANTHER" id="PTHR45296">
    <property type="entry name" value="TRANSDUCIN/WD40 REPEAT-LIKE SUPERFAMILY PROTEIN"/>
    <property type="match status" value="1"/>
</dbReference>
<gene>
    <name evidence="2" type="ORF">AXG93_2278s1130</name>
</gene>
<dbReference type="InterPro" id="IPR015943">
    <property type="entry name" value="WD40/YVTN_repeat-like_dom_sf"/>
</dbReference>
<dbReference type="InterPro" id="IPR001680">
    <property type="entry name" value="WD40_rpt"/>
</dbReference>
<name>A0A176WGL7_MARPO</name>
<evidence type="ECO:0008006" key="4">
    <source>
        <dbReference type="Google" id="ProtNLM"/>
    </source>
</evidence>
<evidence type="ECO:0000313" key="3">
    <source>
        <dbReference type="Proteomes" id="UP000077202"/>
    </source>
</evidence>
<sequence length="357" mass="39220">MRLWYMLKLIVEAIPLFFAFDLPCIIFEARDSSQLYCAAGNTVHSFDIRLVSLDRLAHPQIVGKGLRNRELQKYDHNTDEINQVALNRNATYMAAADDSGEIKAEDLVREVTIAENQMIYVHALTFLPDMQRRSVSSAKAVGSYIRRFGFQNCKMGYFKGETAEDSRPCVGQMCNPPFVHALATHGDSSGEMGRLLAVARGDGAVEVYDLGFQSETPTKVKGLKSGRSTTTNADGERKELALKSGLQCRLSADNGGHLTAVSSVVDSGQNYTGTGLETFARFGERGRYLLSGGNDGLIKLWDWASSNFEGTMAVEGAPLTLSIHHGKKINWLSTIDNNRVNIAVADTSKVLSLYHVL</sequence>
<dbReference type="Gene3D" id="2.130.10.10">
    <property type="entry name" value="YVTN repeat-like/Quinoprotein amine dehydrogenase"/>
    <property type="match status" value="1"/>
</dbReference>
<reference evidence="2" key="1">
    <citation type="submission" date="2016-03" db="EMBL/GenBank/DDBJ databases">
        <title>Mechanisms controlling the formation of the plant cell surface in tip-growing cells are functionally conserved among land plants.</title>
        <authorList>
            <person name="Honkanen S."/>
            <person name="Jones V.A."/>
            <person name="Morieri G."/>
            <person name="Champion C."/>
            <person name="Hetherington A.J."/>
            <person name="Kelly S."/>
            <person name="Saint-Marcoux D."/>
            <person name="Proust H."/>
            <person name="Prescott H."/>
            <person name="Dolan L."/>
        </authorList>
    </citation>
    <scope>NUCLEOTIDE SEQUENCE [LARGE SCALE GENOMIC DNA]</scope>
    <source>
        <tissue evidence="2">Whole gametophyte</tissue>
    </source>
</reference>
<dbReference type="PROSITE" id="PS50082">
    <property type="entry name" value="WD_REPEATS_2"/>
    <property type="match status" value="1"/>
</dbReference>
<protein>
    <recommendedName>
        <fullName evidence="4">Anaphase-promoting complex subunit 4 WD40 domain-containing protein</fullName>
    </recommendedName>
</protein>
<accession>A0A176WGL7</accession>
<proteinExistence type="predicted"/>